<protein>
    <submittedName>
        <fullName evidence="2">Uncharacterized protein</fullName>
    </submittedName>
</protein>
<feature type="compositionally biased region" description="Basic and acidic residues" evidence="1">
    <location>
        <begin position="36"/>
        <end position="50"/>
    </location>
</feature>
<dbReference type="EMBL" id="CP097503">
    <property type="protein sequence ID" value="URD78368.1"/>
    <property type="molecule type" value="Genomic_DNA"/>
</dbReference>
<feature type="region of interest" description="Disordered" evidence="1">
    <location>
        <begin position="107"/>
        <end position="126"/>
    </location>
</feature>
<name>A0A9E7EJV7_9LILI</name>
<reference evidence="2" key="1">
    <citation type="submission" date="2022-05" db="EMBL/GenBank/DDBJ databases">
        <title>The Musa troglodytarum L. genome provides insights into the mechanism of non-climacteric behaviour and enrichment of carotenoids.</title>
        <authorList>
            <person name="Wang J."/>
        </authorList>
    </citation>
    <scope>NUCLEOTIDE SEQUENCE</scope>
    <source>
        <tissue evidence="2">Leaf</tissue>
    </source>
</reference>
<feature type="compositionally biased region" description="Basic and acidic residues" evidence="1">
    <location>
        <begin position="110"/>
        <end position="124"/>
    </location>
</feature>
<dbReference type="AlphaFoldDB" id="A0A9E7EJV7"/>
<organism evidence="2 3">
    <name type="scientific">Musa troglodytarum</name>
    <name type="common">fe'i banana</name>
    <dbReference type="NCBI Taxonomy" id="320322"/>
    <lineage>
        <taxon>Eukaryota</taxon>
        <taxon>Viridiplantae</taxon>
        <taxon>Streptophyta</taxon>
        <taxon>Embryophyta</taxon>
        <taxon>Tracheophyta</taxon>
        <taxon>Spermatophyta</taxon>
        <taxon>Magnoliopsida</taxon>
        <taxon>Liliopsida</taxon>
        <taxon>Zingiberales</taxon>
        <taxon>Musaceae</taxon>
        <taxon>Musa</taxon>
    </lineage>
</organism>
<proteinExistence type="predicted"/>
<feature type="region of interest" description="Disordered" evidence="1">
    <location>
        <begin position="21"/>
        <end position="65"/>
    </location>
</feature>
<evidence type="ECO:0000313" key="2">
    <source>
        <dbReference type="EMBL" id="URD78368.1"/>
    </source>
</evidence>
<accession>A0A9E7EJV7</accession>
<dbReference type="Proteomes" id="UP001055439">
    <property type="component" value="Chromosome 10"/>
</dbReference>
<feature type="compositionally biased region" description="Basic residues" evidence="1">
    <location>
        <begin position="21"/>
        <end position="33"/>
    </location>
</feature>
<evidence type="ECO:0000256" key="1">
    <source>
        <dbReference type="SAM" id="MobiDB-lite"/>
    </source>
</evidence>
<sequence length="157" mass="18042">MCCRADEPWTQQPQEIKCTMHGRRQGHGGRHYPAHQSEKAEKLTFGDRTSRSTSPTVDHPLPIQAHRCPNPVILDLNLDALYEADRRGKTWWQPRLHRRNRSPNLEFEEDHCQTEGAKEGDRESMPASYPSLFLHWPNAVSPPTRRRSSSAFGLGCF</sequence>
<gene>
    <name evidence="2" type="ORF">MUK42_25561</name>
</gene>
<evidence type="ECO:0000313" key="3">
    <source>
        <dbReference type="Proteomes" id="UP001055439"/>
    </source>
</evidence>
<keyword evidence="3" id="KW-1185">Reference proteome</keyword>